<comment type="caution">
    <text evidence="3">The sequence shown here is derived from an EMBL/GenBank/DDBJ whole genome shotgun (WGS) entry which is preliminary data.</text>
</comment>
<evidence type="ECO:0000256" key="1">
    <source>
        <dbReference type="SAM" id="MobiDB-lite"/>
    </source>
</evidence>
<evidence type="ECO:0000256" key="2">
    <source>
        <dbReference type="SAM" id="SignalP"/>
    </source>
</evidence>
<reference evidence="4" key="1">
    <citation type="journal article" date="2019" name="Int. J. Syst. Evol. Microbiol.">
        <title>The Global Catalogue of Microorganisms (GCM) 10K type strain sequencing project: providing services to taxonomists for standard genome sequencing and annotation.</title>
        <authorList>
            <consortium name="The Broad Institute Genomics Platform"/>
            <consortium name="The Broad Institute Genome Sequencing Center for Infectious Disease"/>
            <person name="Wu L."/>
            <person name="Ma J."/>
        </authorList>
    </citation>
    <scope>NUCLEOTIDE SEQUENCE [LARGE SCALE GENOMIC DNA]</scope>
    <source>
        <strain evidence="4">CGMCC 4.7357</strain>
    </source>
</reference>
<protein>
    <recommendedName>
        <fullName evidence="5">Secreted protein</fullName>
    </recommendedName>
</protein>
<feature type="region of interest" description="Disordered" evidence="1">
    <location>
        <begin position="80"/>
        <end position="102"/>
    </location>
</feature>
<proteinExistence type="predicted"/>
<evidence type="ECO:0000313" key="4">
    <source>
        <dbReference type="Proteomes" id="UP001595997"/>
    </source>
</evidence>
<feature type="signal peptide" evidence="2">
    <location>
        <begin position="1"/>
        <end position="27"/>
    </location>
</feature>
<feature type="compositionally biased region" description="Gly residues" evidence="1">
    <location>
        <begin position="92"/>
        <end position="102"/>
    </location>
</feature>
<organism evidence="3 4">
    <name type="scientific">Streptomyces ovatisporus</name>
    <dbReference type="NCBI Taxonomy" id="1128682"/>
    <lineage>
        <taxon>Bacteria</taxon>
        <taxon>Bacillati</taxon>
        <taxon>Actinomycetota</taxon>
        <taxon>Actinomycetes</taxon>
        <taxon>Kitasatosporales</taxon>
        <taxon>Streptomycetaceae</taxon>
        <taxon>Streptomyces</taxon>
    </lineage>
</organism>
<evidence type="ECO:0008006" key="5">
    <source>
        <dbReference type="Google" id="ProtNLM"/>
    </source>
</evidence>
<dbReference type="Proteomes" id="UP001595997">
    <property type="component" value="Unassembled WGS sequence"/>
</dbReference>
<keyword evidence="4" id="KW-1185">Reference proteome</keyword>
<feature type="chain" id="PRO_5047421197" description="Secreted protein" evidence="2">
    <location>
        <begin position="28"/>
        <end position="102"/>
    </location>
</feature>
<evidence type="ECO:0000313" key="3">
    <source>
        <dbReference type="EMBL" id="MFC4495400.1"/>
    </source>
</evidence>
<sequence length="102" mass="10125">MRKLRGAAFVAATLGSVSMLGAGVATAQGGEEQPRPVTVNCYMDASRTDNSTQFGGLITVTGPLIDLGDADSSGTQQVCGIGNEDITNSGGDSTGGTGTDVV</sequence>
<dbReference type="RefSeq" id="WP_386448149.1">
    <property type="nucleotide sequence ID" value="NZ_JBHSFH010000007.1"/>
</dbReference>
<accession>A0ABV9A6L1</accession>
<name>A0ABV9A6L1_9ACTN</name>
<gene>
    <name evidence="3" type="ORF">ACFPA8_14795</name>
</gene>
<dbReference type="EMBL" id="JBHSFH010000007">
    <property type="protein sequence ID" value="MFC4495400.1"/>
    <property type="molecule type" value="Genomic_DNA"/>
</dbReference>
<keyword evidence="2" id="KW-0732">Signal</keyword>